<dbReference type="AlphaFoldDB" id="A0A975BGJ3"/>
<name>A0A975BGJ3_9BACT</name>
<evidence type="ECO:0000313" key="2">
    <source>
        <dbReference type="Proteomes" id="UP000663722"/>
    </source>
</evidence>
<accession>A0A975BGJ3</accession>
<dbReference type="RefSeq" id="WP_207681176.1">
    <property type="nucleotide sequence ID" value="NZ_CP061800.1"/>
</dbReference>
<evidence type="ECO:0000313" key="1">
    <source>
        <dbReference type="EMBL" id="QTA84875.1"/>
    </source>
</evidence>
<sequence>MHKNMSDQNETDNQVPGGVYLCQVSETLSCGACCGLYNVADPSREALTEMLISRTRAFEKVPRNTDAILDFGQETGTGETQDRPFPDFHHCPYIGLAGRNNSRVGCLLHPMAKGNNGVDFRGLSFYGGMACRIYFCPSYRCLPAAYKDILRHVSEDWYLYGLMITETEMVSAFFSEVETRLGRLLKKEDIVGNEKRTEIIREFLRLKTDWPFRSGTSKNLCNYFFEDKLYSVPPVNYADIGTTPSRYDPFLKALRSSFDSADALQRAESLLDQLFERLVQSLF</sequence>
<gene>
    <name evidence="1" type="ORF">dnm_008780</name>
</gene>
<reference evidence="1" key="1">
    <citation type="journal article" date="2021" name="Microb. Physiol.">
        <title>Proteogenomic Insights into the Physiology of Marine, Sulfate-Reducing, Filamentous Desulfonema limicola and Desulfonema magnum.</title>
        <authorList>
            <person name="Schnaars V."/>
            <person name="Wohlbrand L."/>
            <person name="Scheve S."/>
            <person name="Hinrichs C."/>
            <person name="Reinhardt R."/>
            <person name="Rabus R."/>
        </authorList>
    </citation>
    <scope>NUCLEOTIDE SEQUENCE</scope>
    <source>
        <strain evidence="1">4be13</strain>
    </source>
</reference>
<keyword evidence="2" id="KW-1185">Reference proteome</keyword>
<dbReference type="KEGG" id="dmm:dnm_008780"/>
<organism evidence="1 2">
    <name type="scientific">Desulfonema magnum</name>
    <dbReference type="NCBI Taxonomy" id="45655"/>
    <lineage>
        <taxon>Bacteria</taxon>
        <taxon>Pseudomonadati</taxon>
        <taxon>Thermodesulfobacteriota</taxon>
        <taxon>Desulfobacteria</taxon>
        <taxon>Desulfobacterales</taxon>
        <taxon>Desulfococcaceae</taxon>
        <taxon>Desulfonema</taxon>
    </lineage>
</organism>
<protein>
    <submittedName>
        <fullName evidence="1">Uncharacterized protein</fullName>
    </submittedName>
</protein>
<dbReference type="Proteomes" id="UP000663722">
    <property type="component" value="Chromosome"/>
</dbReference>
<proteinExistence type="predicted"/>
<dbReference type="EMBL" id="CP061800">
    <property type="protein sequence ID" value="QTA84875.1"/>
    <property type="molecule type" value="Genomic_DNA"/>
</dbReference>